<dbReference type="Pfam" id="PF02458">
    <property type="entry name" value="Transferase"/>
    <property type="match status" value="1"/>
</dbReference>
<comment type="caution">
    <text evidence="2">The sequence shown here is derived from an EMBL/GenBank/DDBJ whole genome shotgun (WGS) entry which is preliminary data.</text>
</comment>
<evidence type="ECO:0000313" key="3">
    <source>
        <dbReference type="Proteomes" id="UP000636709"/>
    </source>
</evidence>
<dbReference type="Proteomes" id="UP000636709">
    <property type="component" value="Unassembled WGS sequence"/>
</dbReference>
<dbReference type="GO" id="GO:0016747">
    <property type="term" value="F:acyltransferase activity, transferring groups other than amino-acyl groups"/>
    <property type="evidence" value="ECO:0007669"/>
    <property type="project" value="UniProtKB-ARBA"/>
</dbReference>
<feature type="region of interest" description="Disordered" evidence="1">
    <location>
        <begin position="197"/>
        <end position="225"/>
    </location>
</feature>
<dbReference type="InterPro" id="IPR023213">
    <property type="entry name" value="CAT-like_dom_sf"/>
</dbReference>
<name>A0A835BAC1_9POAL</name>
<keyword evidence="3" id="KW-1185">Reference proteome</keyword>
<evidence type="ECO:0000256" key="1">
    <source>
        <dbReference type="SAM" id="MobiDB-lite"/>
    </source>
</evidence>
<protein>
    <submittedName>
        <fullName evidence="2">Uncharacterized protein</fullName>
    </submittedName>
</protein>
<accession>A0A835BAC1</accession>
<dbReference type="OrthoDB" id="647894at2759"/>
<dbReference type="Gene3D" id="3.30.559.10">
    <property type="entry name" value="Chloramphenicol acetyltransferase-like domain"/>
    <property type="match status" value="1"/>
</dbReference>
<proteinExistence type="predicted"/>
<sequence>MYLFKVELNIDMYVFRMSRLDPSIPGPLSSPNPGWHSFSPPFLSARPFFGGEFIFLYDFFVGCGGASNEPHVLHLSNLDLLMHNIRASTFCIYPKPSTDVGGFDAGTVHAFESCLPFFPNHFFLFAGRIATNPSSGIPEVHCGNQGAELLVGQATAVVTLTSLDYGALGSAVRRVHLPYGDDVALTVQVVSFATTRAPGRQVPEPPRQHVGRARALGDTPRRTLT</sequence>
<reference evidence="2" key="1">
    <citation type="submission" date="2020-07" db="EMBL/GenBank/DDBJ databases">
        <title>Genome sequence and genetic diversity analysis of an under-domesticated orphan crop, white fonio (Digitaria exilis).</title>
        <authorList>
            <person name="Bennetzen J.L."/>
            <person name="Chen S."/>
            <person name="Ma X."/>
            <person name="Wang X."/>
            <person name="Yssel A.E.J."/>
            <person name="Chaluvadi S.R."/>
            <person name="Johnson M."/>
            <person name="Gangashetty P."/>
            <person name="Hamidou F."/>
            <person name="Sanogo M.D."/>
            <person name="Zwaenepoel A."/>
            <person name="Wallace J."/>
            <person name="Van De Peer Y."/>
            <person name="Van Deynze A."/>
        </authorList>
    </citation>
    <scope>NUCLEOTIDE SEQUENCE</scope>
    <source>
        <tissue evidence="2">Leaves</tissue>
    </source>
</reference>
<organism evidence="2 3">
    <name type="scientific">Digitaria exilis</name>
    <dbReference type="NCBI Taxonomy" id="1010633"/>
    <lineage>
        <taxon>Eukaryota</taxon>
        <taxon>Viridiplantae</taxon>
        <taxon>Streptophyta</taxon>
        <taxon>Embryophyta</taxon>
        <taxon>Tracheophyta</taxon>
        <taxon>Spermatophyta</taxon>
        <taxon>Magnoliopsida</taxon>
        <taxon>Liliopsida</taxon>
        <taxon>Poales</taxon>
        <taxon>Poaceae</taxon>
        <taxon>PACMAD clade</taxon>
        <taxon>Panicoideae</taxon>
        <taxon>Panicodae</taxon>
        <taxon>Paniceae</taxon>
        <taxon>Anthephorinae</taxon>
        <taxon>Digitaria</taxon>
    </lineage>
</organism>
<gene>
    <name evidence="2" type="ORF">HU200_039566</name>
</gene>
<dbReference type="AlphaFoldDB" id="A0A835BAC1"/>
<evidence type="ECO:0000313" key="2">
    <source>
        <dbReference type="EMBL" id="KAF8692470.1"/>
    </source>
</evidence>
<dbReference type="EMBL" id="JACEFO010001939">
    <property type="protein sequence ID" value="KAF8692470.1"/>
    <property type="molecule type" value="Genomic_DNA"/>
</dbReference>